<accession>A0A1H9RLZ8</accession>
<feature type="domain" description="PIN" evidence="1">
    <location>
        <begin position="4"/>
        <end position="119"/>
    </location>
</feature>
<dbReference type="OrthoDB" id="9798990at2"/>
<dbReference type="InterPro" id="IPR002716">
    <property type="entry name" value="PIN_dom"/>
</dbReference>
<evidence type="ECO:0000313" key="3">
    <source>
        <dbReference type="Proteomes" id="UP000199572"/>
    </source>
</evidence>
<protein>
    <submittedName>
        <fullName evidence="2">PIN domain nuclease, a component of toxin-antitoxin system (PIN domain)</fullName>
    </submittedName>
</protein>
<dbReference type="SUPFAM" id="SSF88723">
    <property type="entry name" value="PIN domain-like"/>
    <property type="match status" value="1"/>
</dbReference>
<proteinExistence type="predicted"/>
<keyword evidence="3" id="KW-1185">Reference proteome</keyword>
<dbReference type="PANTHER" id="PTHR36173:SF2">
    <property type="entry name" value="RIBONUCLEASE VAPC16"/>
    <property type="match status" value="1"/>
</dbReference>
<dbReference type="PANTHER" id="PTHR36173">
    <property type="entry name" value="RIBONUCLEASE VAPC16-RELATED"/>
    <property type="match status" value="1"/>
</dbReference>
<gene>
    <name evidence="2" type="ORF">SAMN04488023_11518</name>
</gene>
<dbReference type="InterPro" id="IPR041705">
    <property type="entry name" value="PIN_Sll0205"/>
</dbReference>
<dbReference type="Gene3D" id="3.40.50.1010">
    <property type="entry name" value="5'-nuclease"/>
    <property type="match status" value="1"/>
</dbReference>
<dbReference type="CDD" id="cd09872">
    <property type="entry name" value="PIN_Sll0205-like"/>
    <property type="match status" value="1"/>
</dbReference>
<dbReference type="Pfam" id="PF01850">
    <property type="entry name" value="PIN"/>
    <property type="match status" value="1"/>
</dbReference>
<dbReference type="EMBL" id="FOGG01000015">
    <property type="protein sequence ID" value="SER73598.1"/>
    <property type="molecule type" value="Genomic_DNA"/>
</dbReference>
<dbReference type="STRING" id="390241.SAMN04488023_11518"/>
<evidence type="ECO:0000313" key="2">
    <source>
        <dbReference type="EMBL" id="SER73598.1"/>
    </source>
</evidence>
<dbReference type="InterPro" id="IPR052919">
    <property type="entry name" value="TA_system_RNase"/>
</dbReference>
<dbReference type="Proteomes" id="UP000199572">
    <property type="component" value="Unassembled WGS sequence"/>
</dbReference>
<dbReference type="InterPro" id="IPR029060">
    <property type="entry name" value="PIN-like_dom_sf"/>
</dbReference>
<reference evidence="2 3" key="1">
    <citation type="submission" date="2016-10" db="EMBL/GenBank/DDBJ databases">
        <authorList>
            <person name="de Groot N.N."/>
        </authorList>
    </citation>
    <scope>NUCLEOTIDE SEQUENCE [LARGE SCALE GENOMIC DNA]</scope>
    <source>
        <strain evidence="2 3">DSM 18610</strain>
    </source>
</reference>
<name>A0A1H9RLZ8_9SPHI</name>
<evidence type="ECO:0000259" key="1">
    <source>
        <dbReference type="Pfam" id="PF01850"/>
    </source>
</evidence>
<dbReference type="RefSeq" id="WP_090885024.1">
    <property type="nucleotide sequence ID" value="NZ_FOGG01000015.1"/>
</dbReference>
<sequence>MPFLLDTHTFIWFINGDPNLPKGVIKEIQSLKNQCFISIASIWEIAIKSKLGKLSFSGGFDKLEEFLTENQIEILPITFNHIQTLNELDFQHRDPFDRILIAQGISEKITILTMDQNFKLYNVTVLW</sequence>
<dbReference type="AlphaFoldDB" id="A0A1H9RLZ8"/>
<organism evidence="2 3">
    <name type="scientific">Pedobacter rhizosphaerae</name>
    <dbReference type="NCBI Taxonomy" id="390241"/>
    <lineage>
        <taxon>Bacteria</taxon>
        <taxon>Pseudomonadati</taxon>
        <taxon>Bacteroidota</taxon>
        <taxon>Sphingobacteriia</taxon>
        <taxon>Sphingobacteriales</taxon>
        <taxon>Sphingobacteriaceae</taxon>
        <taxon>Pedobacter</taxon>
    </lineage>
</organism>